<dbReference type="Gene3D" id="2.60.40.420">
    <property type="entry name" value="Cupredoxins - blue copper proteins"/>
    <property type="match status" value="1"/>
</dbReference>
<gene>
    <name evidence="6" type="ORF">OFLC_LOCUS15947</name>
</gene>
<organism evidence="8">
    <name type="scientific">Onchocerca flexuosa</name>
    <dbReference type="NCBI Taxonomy" id="387005"/>
    <lineage>
        <taxon>Eukaryota</taxon>
        <taxon>Metazoa</taxon>
        <taxon>Ecdysozoa</taxon>
        <taxon>Nematoda</taxon>
        <taxon>Chromadorea</taxon>
        <taxon>Rhabditida</taxon>
        <taxon>Spirurina</taxon>
        <taxon>Spiruromorpha</taxon>
        <taxon>Filarioidea</taxon>
        <taxon>Onchocercidae</taxon>
        <taxon>Onchocerca</taxon>
    </lineage>
</organism>
<comment type="cofactor">
    <cofactor evidence="1">
        <name>Cu cation</name>
        <dbReference type="ChEBI" id="CHEBI:23378"/>
    </cofactor>
</comment>
<reference evidence="6 7" key="2">
    <citation type="submission" date="2018-11" db="EMBL/GenBank/DDBJ databases">
        <authorList>
            <consortium name="Pathogen Informatics"/>
        </authorList>
    </citation>
    <scope>NUCLEOTIDE SEQUENCE [LARGE SCALE GENOMIC DNA]</scope>
</reference>
<evidence type="ECO:0000259" key="5">
    <source>
        <dbReference type="PROSITE" id="PS50857"/>
    </source>
</evidence>
<dbReference type="InterPro" id="IPR008972">
    <property type="entry name" value="Cupredoxin"/>
</dbReference>
<dbReference type="GO" id="GO:0016020">
    <property type="term" value="C:membrane"/>
    <property type="evidence" value="ECO:0007669"/>
    <property type="project" value="InterPro"/>
</dbReference>
<reference evidence="8" key="1">
    <citation type="submission" date="2016-06" db="UniProtKB">
        <authorList>
            <consortium name="WormBaseParasite"/>
        </authorList>
    </citation>
    <scope>IDENTIFICATION</scope>
</reference>
<dbReference type="InterPro" id="IPR002429">
    <property type="entry name" value="CcO_II-like_C"/>
</dbReference>
<keyword evidence="2" id="KW-0460">Magnesium</keyword>
<feature type="transmembrane region" description="Helical" evidence="4">
    <location>
        <begin position="31"/>
        <end position="52"/>
    </location>
</feature>
<dbReference type="EMBL" id="UZAJ01043335">
    <property type="protein sequence ID" value="VDP25242.1"/>
    <property type="molecule type" value="Genomic_DNA"/>
</dbReference>
<accession>A0A183I885</accession>
<keyword evidence="7" id="KW-1185">Reference proteome</keyword>
<keyword evidence="4" id="KW-0812">Transmembrane</keyword>
<proteinExistence type="predicted"/>
<evidence type="ECO:0000313" key="8">
    <source>
        <dbReference type="WBParaSite" id="OFLC_0001596001-mRNA-1"/>
    </source>
</evidence>
<comment type="catalytic activity">
    <reaction evidence="3">
        <text>4 Fe(II)-[cytochrome c] + O2 + 8 H(+)(in) = 4 Fe(III)-[cytochrome c] + 2 H2O + 4 H(+)(out)</text>
        <dbReference type="Rhea" id="RHEA:11436"/>
        <dbReference type="Rhea" id="RHEA-COMP:10350"/>
        <dbReference type="Rhea" id="RHEA-COMP:14399"/>
        <dbReference type="ChEBI" id="CHEBI:15377"/>
        <dbReference type="ChEBI" id="CHEBI:15378"/>
        <dbReference type="ChEBI" id="CHEBI:15379"/>
        <dbReference type="ChEBI" id="CHEBI:29033"/>
        <dbReference type="ChEBI" id="CHEBI:29034"/>
        <dbReference type="EC" id="7.1.1.9"/>
    </reaction>
    <physiologicalReaction direction="left-to-right" evidence="3">
        <dbReference type="Rhea" id="RHEA:11437"/>
    </physiologicalReaction>
</comment>
<dbReference type="AlphaFoldDB" id="A0A183I885"/>
<dbReference type="PROSITE" id="PS50857">
    <property type="entry name" value="COX2_CUA"/>
    <property type="match status" value="1"/>
</dbReference>
<keyword evidence="4" id="KW-1133">Transmembrane helix</keyword>
<dbReference type="Pfam" id="PF00116">
    <property type="entry name" value="COX2"/>
    <property type="match status" value="1"/>
</dbReference>
<evidence type="ECO:0000256" key="2">
    <source>
        <dbReference type="ARBA" id="ARBA00022842"/>
    </source>
</evidence>
<dbReference type="SUPFAM" id="SSF49503">
    <property type="entry name" value="Cupredoxins"/>
    <property type="match status" value="1"/>
</dbReference>
<dbReference type="WBParaSite" id="OFLC_0001596001-mRNA-1">
    <property type="protein sequence ID" value="OFLC_0001596001-mRNA-1"/>
    <property type="gene ID" value="OFLC_0001596001"/>
</dbReference>
<evidence type="ECO:0000256" key="3">
    <source>
        <dbReference type="ARBA" id="ARBA00049512"/>
    </source>
</evidence>
<keyword evidence="4" id="KW-0472">Membrane</keyword>
<evidence type="ECO:0000256" key="1">
    <source>
        <dbReference type="ARBA" id="ARBA00001935"/>
    </source>
</evidence>
<dbReference type="Proteomes" id="UP000267606">
    <property type="component" value="Unassembled WGS sequence"/>
</dbReference>
<name>A0A183I885_9BILA</name>
<evidence type="ECO:0000313" key="6">
    <source>
        <dbReference type="EMBL" id="VDP25242.1"/>
    </source>
</evidence>
<protein>
    <submittedName>
        <fullName evidence="8">COX2_CUA domain-containing protein</fullName>
    </submittedName>
</protein>
<feature type="domain" description="Cytochrome oxidase subunit II copper A binding" evidence="5">
    <location>
        <begin position="36"/>
        <end position="124"/>
    </location>
</feature>
<evidence type="ECO:0000256" key="4">
    <source>
        <dbReference type="SAM" id="Phobius"/>
    </source>
</evidence>
<dbReference type="GO" id="GO:0005507">
    <property type="term" value="F:copper ion binding"/>
    <property type="evidence" value="ECO:0007669"/>
    <property type="project" value="InterPro"/>
</dbReference>
<dbReference type="GO" id="GO:0004129">
    <property type="term" value="F:cytochrome-c oxidase activity"/>
    <property type="evidence" value="ECO:0007669"/>
    <property type="project" value="UniProtKB-EC"/>
</dbReference>
<evidence type="ECO:0000313" key="7">
    <source>
        <dbReference type="Proteomes" id="UP000267606"/>
    </source>
</evidence>
<sequence length="124" mass="14169">MFAVLNMAGGLFFGNPFKLNLKRKDGRMIELVLRMLIVNFSIMVACPGFWLIQYQGRIFCQSELTLKSLDNLSTEEFRLFDVDNHWVMLVDVSVGIYCTSGDIIHSFAVPKCFTKIDALNGYCR</sequence>